<feature type="region of interest" description="Disordered" evidence="1">
    <location>
        <begin position="1"/>
        <end position="25"/>
    </location>
</feature>
<accession>A0ABV1VYV2</accession>
<name>A0ABV1VYV2_9ACTN</name>
<evidence type="ECO:0000313" key="2">
    <source>
        <dbReference type="EMBL" id="MER6977120.1"/>
    </source>
</evidence>
<proteinExistence type="predicted"/>
<dbReference type="EMBL" id="JBEPCU010000094">
    <property type="protein sequence ID" value="MER6977120.1"/>
    <property type="molecule type" value="Genomic_DNA"/>
</dbReference>
<organism evidence="2 3">
    <name type="scientific">Streptomyces carpinensis</name>
    <dbReference type="NCBI Taxonomy" id="66369"/>
    <lineage>
        <taxon>Bacteria</taxon>
        <taxon>Bacillati</taxon>
        <taxon>Actinomycetota</taxon>
        <taxon>Actinomycetes</taxon>
        <taxon>Kitasatosporales</taxon>
        <taxon>Streptomycetaceae</taxon>
        <taxon>Streptomyces</taxon>
    </lineage>
</organism>
<dbReference type="RefSeq" id="WP_086728360.1">
    <property type="nucleotide sequence ID" value="NZ_MUBM01000234.1"/>
</dbReference>
<dbReference type="Proteomes" id="UP001458415">
    <property type="component" value="Unassembled WGS sequence"/>
</dbReference>
<sequence length="93" mass="9846">MDRGQAVPPESSPSARPTCDGATTGQAADECKLINDQVRDDVAAMEPRCGRPRTALAQDIANAPHKKLRWGRGLAGCGQSDVLTVTFAPQETL</sequence>
<evidence type="ECO:0000313" key="3">
    <source>
        <dbReference type="Proteomes" id="UP001458415"/>
    </source>
</evidence>
<reference evidence="2 3" key="1">
    <citation type="submission" date="2024-06" db="EMBL/GenBank/DDBJ databases">
        <title>The Natural Products Discovery Center: Release of the First 8490 Sequenced Strains for Exploring Actinobacteria Biosynthetic Diversity.</title>
        <authorList>
            <person name="Kalkreuter E."/>
            <person name="Kautsar S.A."/>
            <person name="Yang D."/>
            <person name="Bader C.D."/>
            <person name="Teijaro C.N."/>
            <person name="Fluegel L."/>
            <person name="Davis C.M."/>
            <person name="Simpson J.R."/>
            <person name="Lauterbach L."/>
            <person name="Steele A.D."/>
            <person name="Gui C."/>
            <person name="Meng S."/>
            <person name="Li G."/>
            <person name="Viehrig K."/>
            <person name="Ye F."/>
            <person name="Su P."/>
            <person name="Kiefer A.F."/>
            <person name="Nichols A."/>
            <person name="Cepeda A.J."/>
            <person name="Yan W."/>
            <person name="Fan B."/>
            <person name="Jiang Y."/>
            <person name="Adhikari A."/>
            <person name="Zheng C.-J."/>
            <person name="Schuster L."/>
            <person name="Cowan T.M."/>
            <person name="Smanski M.J."/>
            <person name="Chevrette M.G."/>
            <person name="De Carvalho L.P.S."/>
            <person name="Shen B."/>
        </authorList>
    </citation>
    <scope>NUCLEOTIDE SEQUENCE [LARGE SCALE GENOMIC DNA]</scope>
    <source>
        <strain evidence="2 3">NPDC000634</strain>
    </source>
</reference>
<protein>
    <submittedName>
        <fullName evidence="2">Uncharacterized protein</fullName>
    </submittedName>
</protein>
<gene>
    <name evidence="2" type="ORF">ABT317_08835</name>
</gene>
<comment type="caution">
    <text evidence="2">The sequence shown here is derived from an EMBL/GenBank/DDBJ whole genome shotgun (WGS) entry which is preliminary data.</text>
</comment>
<evidence type="ECO:0000256" key="1">
    <source>
        <dbReference type="SAM" id="MobiDB-lite"/>
    </source>
</evidence>
<keyword evidence="3" id="KW-1185">Reference proteome</keyword>